<comment type="caution">
    <text evidence="2">The sequence shown here is derived from an EMBL/GenBank/DDBJ whole genome shotgun (WGS) entry which is preliminary data.</text>
</comment>
<gene>
    <name evidence="2" type="ORF">KIW84_064509</name>
</gene>
<reference evidence="2 3" key="1">
    <citation type="journal article" date="2022" name="Nat. Genet.">
        <title>Improved pea reference genome and pan-genome highlight genomic features and evolutionary characteristics.</title>
        <authorList>
            <person name="Yang T."/>
            <person name="Liu R."/>
            <person name="Luo Y."/>
            <person name="Hu S."/>
            <person name="Wang D."/>
            <person name="Wang C."/>
            <person name="Pandey M.K."/>
            <person name="Ge S."/>
            <person name="Xu Q."/>
            <person name="Li N."/>
            <person name="Li G."/>
            <person name="Huang Y."/>
            <person name="Saxena R.K."/>
            <person name="Ji Y."/>
            <person name="Li M."/>
            <person name="Yan X."/>
            <person name="He Y."/>
            <person name="Liu Y."/>
            <person name="Wang X."/>
            <person name="Xiang C."/>
            <person name="Varshney R.K."/>
            <person name="Ding H."/>
            <person name="Gao S."/>
            <person name="Zong X."/>
        </authorList>
    </citation>
    <scope>NUCLEOTIDE SEQUENCE [LARGE SCALE GENOMIC DNA]</scope>
    <source>
        <strain evidence="2 3">cv. Zhongwan 6</strain>
    </source>
</reference>
<organism evidence="2 3">
    <name type="scientific">Pisum sativum</name>
    <name type="common">Garden pea</name>
    <name type="synonym">Lathyrus oleraceus</name>
    <dbReference type="NCBI Taxonomy" id="3888"/>
    <lineage>
        <taxon>Eukaryota</taxon>
        <taxon>Viridiplantae</taxon>
        <taxon>Streptophyta</taxon>
        <taxon>Embryophyta</taxon>
        <taxon>Tracheophyta</taxon>
        <taxon>Spermatophyta</taxon>
        <taxon>Magnoliopsida</taxon>
        <taxon>eudicotyledons</taxon>
        <taxon>Gunneridae</taxon>
        <taxon>Pentapetalae</taxon>
        <taxon>rosids</taxon>
        <taxon>fabids</taxon>
        <taxon>Fabales</taxon>
        <taxon>Fabaceae</taxon>
        <taxon>Papilionoideae</taxon>
        <taxon>50 kb inversion clade</taxon>
        <taxon>NPAAA clade</taxon>
        <taxon>Hologalegina</taxon>
        <taxon>IRL clade</taxon>
        <taxon>Fabeae</taxon>
        <taxon>Lathyrus</taxon>
    </lineage>
</organism>
<feature type="region of interest" description="Disordered" evidence="1">
    <location>
        <begin position="1"/>
        <end position="25"/>
    </location>
</feature>
<keyword evidence="3" id="KW-1185">Reference proteome</keyword>
<evidence type="ECO:0000313" key="3">
    <source>
        <dbReference type="Proteomes" id="UP001058974"/>
    </source>
</evidence>
<feature type="compositionally biased region" description="Acidic residues" evidence="1">
    <location>
        <begin position="12"/>
        <end position="25"/>
    </location>
</feature>
<evidence type="ECO:0000256" key="1">
    <source>
        <dbReference type="SAM" id="MobiDB-lite"/>
    </source>
</evidence>
<dbReference type="Gramene" id="Psat06G0450900-T1">
    <property type="protein sequence ID" value="KAI5399152.1"/>
    <property type="gene ID" value="KIW84_064509"/>
</dbReference>
<name>A0A9D4WCQ6_PEA</name>
<dbReference type="Proteomes" id="UP001058974">
    <property type="component" value="Chromosome 6"/>
</dbReference>
<proteinExistence type="predicted"/>
<dbReference type="EMBL" id="JAMSHJ010000006">
    <property type="protein sequence ID" value="KAI5399152.1"/>
    <property type="molecule type" value="Genomic_DNA"/>
</dbReference>
<accession>A0A9D4WCQ6</accession>
<dbReference type="AlphaFoldDB" id="A0A9D4WCQ6"/>
<evidence type="ECO:0008006" key="4">
    <source>
        <dbReference type="Google" id="ProtNLM"/>
    </source>
</evidence>
<protein>
    <recommendedName>
        <fullName evidence="4">DDE Tnp4 domain-containing protein</fullName>
    </recommendedName>
</protein>
<evidence type="ECO:0000313" key="2">
    <source>
        <dbReference type="EMBL" id="KAI5399152.1"/>
    </source>
</evidence>
<feature type="region of interest" description="Disordered" evidence="1">
    <location>
        <begin position="157"/>
        <end position="177"/>
    </location>
</feature>
<sequence>MGDKSNKSLGESSDDSSYESDNTSEIDIEVQQVNRSQYHIATVMAAFMVTNHVLKYIVKEKKTTSILSGQLWFIELITGNDNRWEGSVHDAKILMDTLCKPNLRFPYPTEGKYYLVDSGYPSLKGFLAPYKNARTDSSDLDILESLENINGLQDNEQDFHEGDGNGVPTHGEWQAPTQADVRYIEEIRNTTRDQLPRNMGRQRQ</sequence>